<organism evidence="2 3">
    <name type="scientific">Hyphodiscus hymeniophilus</name>
    <dbReference type="NCBI Taxonomy" id="353542"/>
    <lineage>
        <taxon>Eukaryota</taxon>
        <taxon>Fungi</taxon>
        <taxon>Dikarya</taxon>
        <taxon>Ascomycota</taxon>
        <taxon>Pezizomycotina</taxon>
        <taxon>Leotiomycetes</taxon>
        <taxon>Helotiales</taxon>
        <taxon>Hyphodiscaceae</taxon>
        <taxon>Hyphodiscus</taxon>
    </lineage>
</organism>
<dbReference type="Proteomes" id="UP000785200">
    <property type="component" value="Unassembled WGS sequence"/>
</dbReference>
<name>A0A9P6VLJ8_9HELO</name>
<evidence type="ECO:0000313" key="3">
    <source>
        <dbReference type="Proteomes" id="UP000785200"/>
    </source>
</evidence>
<dbReference type="EMBL" id="VNKQ01000006">
    <property type="protein sequence ID" value="KAG0650486.1"/>
    <property type="molecule type" value="Genomic_DNA"/>
</dbReference>
<dbReference type="Pfam" id="PF07859">
    <property type="entry name" value="Abhydrolase_3"/>
    <property type="match status" value="1"/>
</dbReference>
<dbReference type="SUPFAM" id="SSF53474">
    <property type="entry name" value="alpha/beta-Hydrolases"/>
    <property type="match status" value="1"/>
</dbReference>
<dbReference type="InterPro" id="IPR013094">
    <property type="entry name" value="AB_hydrolase_3"/>
</dbReference>
<sequence>MDSPKYASFNISSTVYKTVNRQEIPVWVFLPKTIPNRKAPLLIHFHGGFLIAGHALYPEWHAQWAVDYAIKYSAIMIAPNYRLMPESTGLEILSDIQDFWTWMQNDLTLYLKGIGSDVIPDYEKVLAHGESAGGYLAIQSALTRPDFIKAVIAAYPMIFVDSPWYTVPWNPNPQTGAPLVPKKVLDDHITAMPKDKIFTGVFPPDRMVLVLAALHSGEISGLIGTDDALFPAKLLEKAKDGQRMPFLFLLHGIEDNLVPCAETKQFLSLRTKKFGENSAVGKFVTGDHGMDVECTLETSWLNEGLIGTTEAWAVRCLD</sequence>
<dbReference type="GO" id="GO:0016787">
    <property type="term" value="F:hydrolase activity"/>
    <property type="evidence" value="ECO:0007669"/>
    <property type="project" value="InterPro"/>
</dbReference>
<feature type="domain" description="Alpha/beta hydrolase fold-3" evidence="1">
    <location>
        <begin position="42"/>
        <end position="158"/>
    </location>
</feature>
<dbReference type="PANTHER" id="PTHR23024">
    <property type="entry name" value="ARYLACETAMIDE DEACETYLASE"/>
    <property type="match status" value="1"/>
</dbReference>
<dbReference type="InterPro" id="IPR029058">
    <property type="entry name" value="AB_hydrolase_fold"/>
</dbReference>
<evidence type="ECO:0000259" key="1">
    <source>
        <dbReference type="Pfam" id="PF07859"/>
    </source>
</evidence>
<comment type="caution">
    <text evidence="2">The sequence shown here is derived from an EMBL/GenBank/DDBJ whole genome shotgun (WGS) entry which is preliminary data.</text>
</comment>
<reference evidence="2" key="1">
    <citation type="submission" date="2019-07" db="EMBL/GenBank/DDBJ databases">
        <title>Hyphodiscus hymeniophilus genome sequencing and assembly.</title>
        <authorList>
            <person name="Kramer G."/>
            <person name="Nodwell J."/>
        </authorList>
    </citation>
    <scope>NUCLEOTIDE SEQUENCE</scope>
    <source>
        <strain evidence="2">ATCC 34498</strain>
    </source>
</reference>
<dbReference type="PANTHER" id="PTHR23024:SF24">
    <property type="entry name" value="ALPHA_BETA HYDROLASE FOLD-3 DOMAIN-CONTAINING PROTEIN"/>
    <property type="match status" value="1"/>
</dbReference>
<proteinExistence type="predicted"/>
<evidence type="ECO:0000313" key="2">
    <source>
        <dbReference type="EMBL" id="KAG0650486.1"/>
    </source>
</evidence>
<dbReference type="AlphaFoldDB" id="A0A9P6VLJ8"/>
<accession>A0A9P6VLJ8</accession>
<dbReference type="InterPro" id="IPR050466">
    <property type="entry name" value="Carboxylest/Gibb_receptor"/>
</dbReference>
<dbReference type="Gene3D" id="3.40.50.1820">
    <property type="entry name" value="alpha/beta hydrolase"/>
    <property type="match status" value="1"/>
</dbReference>
<gene>
    <name evidence="2" type="ORF">D0Z07_3368</name>
</gene>
<keyword evidence="3" id="KW-1185">Reference proteome</keyword>
<protein>
    <submittedName>
        <fullName evidence="2">Non-reducing polyketide synthase</fullName>
    </submittedName>
</protein>
<dbReference type="OrthoDB" id="19653at2759"/>